<keyword evidence="7" id="KW-0496">Mitochondrion</keyword>
<feature type="compositionally biased region" description="Polar residues" evidence="11">
    <location>
        <begin position="220"/>
        <end position="241"/>
    </location>
</feature>
<feature type="region of interest" description="Disordered" evidence="11">
    <location>
        <begin position="220"/>
        <end position="266"/>
    </location>
</feature>
<keyword evidence="6" id="KW-0809">Transit peptide</keyword>
<feature type="region of interest" description="Disordered" evidence="11">
    <location>
        <begin position="386"/>
        <end position="525"/>
    </location>
</feature>
<comment type="caution">
    <text evidence="13">The sequence shown here is derived from an EMBL/GenBank/DDBJ whole genome shotgun (WGS) entry which is preliminary data.</text>
</comment>
<evidence type="ECO:0000256" key="2">
    <source>
        <dbReference type="ARBA" id="ARBA00007733"/>
    </source>
</evidence>
<name>A0A2C5YF45_9HYPO</name>
<evidence type="ECO:0000256" key="11">
    <source>
        <dbReference type="SAM" id="MobiDB-lite"/>
    </source>
</evidence>
<dbReference type="AlphaFoldDB" id="A0A2C5YF45"/>
<reference evidence="13 14" key="1">
    <citation type="submission" date="2017-06" db="EMBL/GenBank/DDBJ databases">
        <title>Ant-infecting Ophiocordyceps genomes reveal a high diversity of potential behavioral manipulation genes and a possible major role for enterotoxins.</title>
        <authorList>
            <person name="De Bekker C."/>
            <person name="Evans H.C."/>
            <person name="Brachmann A."/>
            <person name="Hughes D.P."/>
        </authorList>
    </citation>
    <scope>NUCLEOTIDE SEQUENCE [LARGE SCALE GENOMIC DNA]</scope>
    <source>
        <strain evidence="13 14">1348a</strain>
    </source>
</reference>
<dbReference type="InterPro" id="IPR023115">
    <property type="entry name" value="TIF_IF2_dom3"/>
</dbReference>
<dbReference type="GO" id="GO:0003743">
    <property type="term" value="F:translation initiation factor activity"/>
    <property type="evidence" value="ECO:0007669"/>
    <property type="project" value="UniProtKB-KW"/>
</dbReference>
<keyword evidence="5" id="KW-0648">Protein biosynthesis</keyword>
<evidence type="ECO:0000256" key="10">
    <source>
        <dbReference type="ARBA" id="ARBA00044200"/>
    </source>
</evidence>
<dbReference type="SUPFAM" id="SSF52540">
    <property type="entry name" value="P-loop containing nucleoside triphosphate hydrolases"/>
    <property type="match status" value="1"/>
</dbReference>
<dbReference type="CDD" id="cd01887">
    <property type="entry name" value="IF2_eIF5B"/>
    <property type="match status" value="1"/>
</dbReference>
<dbReference type="GO" id="GO:0005739">
    <property type="term" value="C:mitochondrion"/>
    <property type="evidence" value="ECO:0007669"/>
    <property type="project" value="UniProtKB-SubCell"/>
</dbReference>
<evidence type="ECO:0000256" key="6">
    <source>
        <dbReference type="ARBA" id="ARBA00022946"/>
    </source>
</evidence>
<feature type="compositionally biased region" description="Polar residues" evidence="11">
    <location>
        <begin position="195"/>
        <end position="204"/>
    </location>
</feature>
<feature type="compositionally biased region" description="Basic and acidic residues" evidence="11">
    <location>
        <begin position="513"/>
        <end position="525"/>
    </location>
</feature>
<dbReference type="Gene3D" id="3.40.50.300">
    <property type="entry name" value="P-loop containing nucleotide triphosphate hydrolases"/>
    <property type="match status" value="1"/>
</dbReference>
<dbReference type="PROSITE" id="PS51722">
    <property type="entry name" value="G_TR_2"/>
    <property type="match status" value="1"/>
</dbReference>
<dbReference type="PANTHER" id="PTHR43381:SF20">
    <property type="entry name" value="TRANSLATION INITIATION FACTOR IF-2, MITOCHONDRIAL"/>
    <property type="match status" value="1"/>
</dbReference>
<evidence type="ECO:0000259" key="12">
    <source>
        <dbReference type="PROSITE" id="PS51722"/>
    </source>
</evidence>
<feature type="compositionally biased region" description="Basic and acidic residues" evidence="11">
    <location>
        <begin position="432"/>
        <end position="443"/>
    </location>
</feature>
<dbReference type="GO" id="GO:0003924">
    <property type="term" value="F:GTPase activity"/>
    <property type="evidence" value="ECO:0007669"/>
    <property type="project" value="InterPro"/>
</dbReference>
<keyword evidence="3" id="KW-0396">Initiation factor</keyword>
<dbReference type="Pfam" id="PF11987">
    <property type="entry name" value="IF-2"/>
    <property type="match status" value="1"/>
</dbReference>
<dbReference type="InterPro" id="IPR005225">
    <property type="entry name" value="Small_GTP-bd"/>
</dbReference>
<dbReference type="Pfam" id="PF00009">
    <property type="entry name" value="GTP_EFTU"/>
    <property type="match status" value="1"/>
</dbReference>
<evidence type="ECO:0000256" key="7">
    <source>
        <dbReference type="ARBA" id="ARBA00023128"/>
    </source>
</evidence>
<evidence type="ECO:0000313" key="13">
    <source>
        <dbReference type="EMBL" id="PHH66100.1"/>
    </source>
</evidence>
<dbReference type="InterPro" id="IPR036925">
    <property type="entry name" value="TIF_IF2_dom3_sf"/>
</dbReference>
<dbReference type="Gene3D" id="3.40.50.10050">
    <property type="entry name" value="Translation initiation factor IF- 2, domain 3"/>
    <property type="match status" value="1"/>
</dbReference>
<organism evidence="13 14">
    <name type="scientific">Ophiocordyceps australis</name>
    <dbReference type="NCBI Taxonomy" id="1399860"/>
    <lineage>
        <taxon>Eukaryota</taxon>
        <taxon>Fungi</taxon>
        <taxon>Dikarya</taxon>
        <taxon>Ascomycota</taxon>
        <taxon>Pezizomycotina</taxon>
        <taxon>Sordariomycetes</taxon>
        <taxon>Hypocreomycetidae</taxon>
        <taxon>Hypocreales</taxon>
        <taxon>Ophiocordycipitaceae</taxon>
        <taxon>Ophiocordyceps</taxon>
    </lineage>
</organism>
<dbReference type="SUPFAM" id="SSF52156">
    <property type="entry name" value="Initiation factor IF2/eIF5b, domain 3"/>
    <property type="match status" value="1"/>
</dbReference>
<dbReference type="InterPro" id="IPR044145">
    <property type="entry name" value="IF2_II"/>
</dbReference>
<evidence type="ECO:0000256" key="1">
    <source>
        <dbReference type="ARBA" id="ARBA00004173"/>
    </source>
</evidence>
<dbReference type="OrthoDB" id="361630at2759"/>
<evidence type="ECO:0000256" key="5">
    <source>
        <dbReference type="ARBA" id="ARBA00022917"/>
    </source>
</evidence>
<feature type="region of interest" description="Disordered" evidence="11">
    <location>
        <begin position="57"/>
        <end position="76"/>
    </location>
</feature>
<dbReference type="FunFam" id="3.40.50.300:FF:000019">
    <property type="entry name" value="Translation initiation factor IF-2"/>
    <property type="match status" value="1"/>
</dbReference>
<sequence>MLRPRVHKRRSHGFICAACRQHLFHGPGLALSSFSQLERETKAVNCRAQLFSTSFRRTKSAESGSSGTCRSQAPSFPGSFSNVSSTSLGAFASKRLDVAPDSSQKEQLLPHELEARQQARYTVFETKGKTSTSHKKVSRDSAWTKVGLRRVPDEVQSTKSRSVLASVFRTHHEPRPPPTPSSLPLAPRQPKSLEVGSSTNLSNELDTTAAEGSLVKQISGSPMNLDVQQSPRPQPRATSAKRSPALAQKLGTIEGPSSRPSGYRQMAGENTVTPASPALATVILGASPPDPGRDRASPAPTLGIFSNVKFTAGETPASALATRRENAGPSATRFGTQSSGQSLGVDSATASKPASVLGSMNFGRPEQGFGLFSSKKVQTVVADTHASMQLSTPQSNKAKDVEPDASNEKVVTSPQVEPHSSSGKNFWEELDDRVGKLQDKDDSVSTSTQDGKVSSLGPLDKKDRPREAQRRKSMMAEEVAAPEYGEPQYGNKKARKQFRSRSVEADGEDDEEAMGRREQQRRAKVERKAIKKQIAEKERAESTESEKELVESTARSILLPEYISVLHLSQALRQRCEQFIRDMEEMGFENVTSDTVMTGETAALIAGEYGFEPTVETGLQRDLKPRPPPLDASVLPERPPVVTIMGHVDHGKTTLLDWLRKSSIAAQEHGGITQHIGAFIVKLSSGKTITFLDTPGHAAFLSMRQRGAKVTDIVVLVVAADDSVMPQTIEAIKHATAAQVPIIVAISKVDKADAHIDQVKSDLARHGVQIEDYGGDVQVVCVSGRTGQGMQDLEENIIAQSEMLDLRAERDGIVEGHVLESSIKNVGKAATILIKRGTLIPGDCIVAGQTWAKIRALRNEAGVEIDQAPPGTPVEILGWRELPAAGDEVLQAPTEAQAKIAVEYRIEMSERQATSERIAQQEQRQREAAAAAAEAARAEAEAKLEPGAADTESDEAKAADSGPVLQNFVVKADVAGSVEAVCSSILEMGNHEVQPRILRSSAGQISEHDIDHAAVSGSIVVNFNLAVLPHIEQRAETAKVRILNQSVIYHVVDDIKRELSELLPPSITQRVIGEAEVLQIFSINVKRKIMRNIAGPNYF</sequence>
<dbReference type="PANTHER" id="PTHR43381">
    <property type="entry name" value="TRANSLATION INITIATION FACTOR IF-2-RELATED"/>
    <property type="match status" value="1"/>
</dbReference>
<feature type="compositionally biased region" description="Basic and acidic residues" evidence="11">
    <location>
        <begin position="459"/>
        <end position="470"/>
    </location>
</feature>
<dbReference type="InterPro" id="IPR027417">
    <property type="entry name" value="P-loop_NTPase"/>
</dbReference>
<keyword evidence="4" id="KW-0547">Nucleotide-binding</keyword>
<dbReference type="InterPro" id="IPR053905">
    <property type="entry name" value="EF-G-like_DII"/>
</dbReference>
<evidence type="ECO:0000256" key="9">
    <source>
        <dbReference type="ARBA" id="ARBA00025162"/>
    </source>
</evidence>
<evidence type="ECO:0000313" key="14">
    <source>
        <dbReference type="Proteomes" id="UP000224854"/>
    </source>
</evidence>
<dbReference type="FunFam" id="3.40.50.10050:FF:000001">
    <property type="entry name" value="Translation initiation factor IF-2"/>
    <property type="match status" value="1"/>
</dbReference>
<feature type="compositionally biased region" description="Polar residues" evidence="11">
    <location>
        <begin position="386"/>
        <end position="396"/>
    </location>
</feature>
<proteinExistence type="inferred from homology"/>
<feature type="compositionally biased region" description="Polar residues" evidence="11">
    <location>
        <begin position="333"/>
        <end position="347"/>
    </location>
</feature>
<keyword evidence="14" id="KW-1185">Reference proteome</keyword>
<dbReference type="InterPro" id="IPR009000">
    <property type="entry name" value="Transl_B-barrel_sf"/>
</dbReference>
<comment type="similarity">
    <text evidence="2">Belongs to the TRAFAC class translation factor GTPase superfamily. Classic translation factor GTPase family. IF-2 subfamily.</text>
</comment>
<dbReference type="SUPFAM" id="SSF50447">
    <property type="entry name" value="Translation proteins"/>
    <property type="match status" value="1"/>
</dbReference>
<dbReference type="InterPro" id="IPR000795">
    <property type="entry name" value="T_Tr_GTP-bd_dom"/>
</dbReference>
<dbReference type="InterPro" id="IPR015760">
    <property type="entry name" value="TIF_IF2"/>
</dbReference>
<dbReference type="InterPro" id="IPR000178">
    <property type="entry name" value="TF_IF2_bacterial-like"/>
</dbReference>
<evidence type="ECO:0000256" key="3">
    <source>
        <dbReference type="ARBA" id="ARBA00022540"/>
    </source>
</evidence>
<feature type="compositionally biased region" description="Polar residues" evidence="11">
    <location>
        <begin position="409"/>
        <end position="424"/>
    </location>
</feature>
<feature type="domain" description="Tr-type G" evidence="12">
    <location>
        <begin position="637"/>
        <end position="807"/>
    </location>
</feature>
<accession>A0A2C5YF45</accession>
<feature type="region of interest" description="Disordered" evidence="11">
    <location>
        <begin position="323"/>
        <end position="347"/>
    </location>
</feature>
<dbReference type="EMBL" id="NJEU01001488">
    <property type="protein sequence ID" value="PHH66100.1"/>
    <property type="molecule type" value="Genomic_DNA"/>
</dbReference>
<dbReference type="Proteomes" id="UP000224854">
    <property type="component" value="Unassembled WGS sequence"/>
</dbReference>
<dbReference type="NCBIfam" id="TIGR00231">
    <property type="entry name" value="small_GTP"/>
    <property type="match status" value="1"/>
</dbReference>
<gene>
    <name evidence="13" type="ORF">CDD82_1577</name>
</gene>
<dbReference type="NCBIfam" id="TIGR00487">
    <property type="entry name" value="IF-2"/>
    <property type="match status" value="1"/>
</dbReference>
<evidence type="ECO:0000256" key="8">
    <source>
        <dbReference type="ARBA" id="ARBA00023134"/>
    </source>
</evidence>
<dbReference type="GO" id="GO:0005525">
    <property type="term" value="F:GTP binding"/>
    <property type="evidence" value="ECO:0007669"/>
    <property type="project" value="UniProtKB-KW"/>
</dbReference>
<dbReference type="Gene3D" id="2.40.30.10">
    <property type="entry name" value="Translation factors"/>
    <property type="match status" value="1"/>
</dbReference>
<keyword evidence="8" id="KW-0342">GTP-binding</keyword>
<comment type="function">
    <text evidence="9">One of the essential components for the initiation of protein synthesis. Protects formylmethionyl-tRNA from spontaneous hydrolysis and promotes its binding to the 30S ribosomal subunits. Also involved in the hydrolysis of GTP during the formation of the 70S ribosomal complex.</text>
</comment>
<evidence type="ECO:0000256" key="4">
    <source>
        <dbReference type="ARBA" id="ARBA00022741"/>
    </source>
</evidence>
<dbReference type="CDD" id="cd03702">
    <property type="entry name" value="IF2_mtIF2_II"/>
    <property type="match status" value="1"/>
</dbReference>
<feature type="region of interest" description="Disordered" evidence="11">
    <location>
        <begin position="931"/>
        <end position="960"/>
    </location>
</feature>
<feature type="region of interest" description="Disordered" evidence="11">
    <location>
        <begin position="168"/>
        <end position="204"/>
    </location>
</feature>
<comment type="subcellular location">
    <subcellularLocation>
        <location evidence="1">Mitochondrion</location>
    </subcellularLocation>
</comment>
<protein>
    <recommendedName>
        <fullName evidence="10">Translation initiation factor IF-2, mitochondrial</fullName>
    </recommendedName>
</protein>
<dbReference type="Pfam" id="PF22042">
    <property type="entry name" value="EF-G_D2"/>
    <property type="match status" value="1"/>
</dbReference>